<dbReference type="Proteomes" id="UP000006772">
    <property type="component" value="Unassembled WGS sequence"/>
</dbReference>
<dbReference type="PANTHER" id="PTHR30482">
    <property type="entry name" value="HIGH-AFFINITY BRANCHED-CHAIN AMINO ACID TRANSPORT SYSTEM PERMEASE"/>
    <property type="match status" value="1"/>
</dbReference>
<feature type="compositionally biased region" description="Low complexity" evidence="6">
    <location>
        <begin position="1"/>
        <end position="23"/>
    </location>
</feature>
<dbReference type="InterPro" id="IPR001851">
    <property type="entry name" value="ABC_transp_permease"/>
</dbReference>
<feature type="region of interest" description="Disordered" evidence="6">
    <location>
        <begin position="1"/>
        <end position="28"/>
    </location>
</feature>
<dbReference type="AlphaFoldDB" id="A0AAI9N5H8"/>
<dbReference type="GO" id="GO:0005886">
    <property type="term" value="C:plasma membrane"/>
    <property type="evidence" value="ECO:0007669"/>
    <property type="project" value="UniProtKB-SubCell"/>
</dbReference>
<dbReference type="CDD" id="cd06581">
    <property type="entry name" value="TM_PBP1_LivM_like"/>
    <property type="match status" value="1"/>
</dbReference>
<accession>A0AAI9N5H8</accession>
<evidence type="ECO:0000256" key="2">
    <source>
        <dbReference type="ARBA" id="ARBA00022475"/>
    </source>
</evidence>
<evidence type="ECO:0000256" key="5">
    <source>
        <dbReference type="ARBA" id="ARBA00023136"/>
    </source>
</evidence>
<dbReference type="PANTHER" id="PTHR30482:SF17">
    <property type="entry name" value="ABC TRANSPORTER ATP-BINDING PROTEIN"/>
    <property type="match status" value="1"/>
</dbReference>
<sequence length="354" mass="37221">MSIVNSASTSTSTASTSTSTTSAVSPGKPTMKPALHLPNDRWTPLEILFWLLPVAAYFIFPDYLVLISQIMIVGLFAISLDLILGYAGIVSLGHAAFFGLGAYTAGLLAVHGWGEPITGLLLAAVVAAIAGFLVSFLVVRGADLTRLMVTLGIGLMLFEAANKAAFITGGVDGLSGMVMSKIFGVFEFDLNGRVAYAYSFAVLLVLFVVLRRLVNSPFGLGLRGIREGGRRMPAIGADVSRRLVVIFTVAAAVAGVAGALLAQTTQFVGLDVLGFPRSAELLIILVLGGTGRLYGGLVGALVYMLAQDYLSGLNPAYWQFWIGLLLIVIVLFARGGLLGGLAVLRDKFFKGGRA</sequence>
<feature type="transmembrane region" description="Helical" evidence="7">
    <location>
        <begin position="66"/>
        <end position="89"/>
    </location>
</feature>
<evidence type="ECO:0000256" key="1">
    <source>
        <dbReference type="ARBA" id="ARBA00004651"/>
    </source>
</evidence>
<reference evidence="8 9" key="1">
    <citation type="journal article" date="2013" name="Front. Microbiol.">
        <title>The genome of the endophytic bacterium H. frisingense GSF30(T) identifies diverse strategies in the Herbaspirillum genus to interact with plants.</title>
        <authorList>
            <person name="Straub D."/>
            <person name="Rothballer M."/>
            <person name="Hartmann A."/>
            <person name="Ludewig U."/>
        </authorList>
    </citation>
    <scope>NUCLEOTIDE SEQUENCE [LARGE SCALE GENOMIC DNA]</scope>
    <source>
        <strain evidence="8 9">GSF30</strain>
    </source>
</reference>
<dbReference type="EMBL" id="AEEC02000002">
    <property type="protein sequence ID" value="EOA06606.1"/>
    <property type="molecule type" value="Genomic_DNA"/>
</dbReference>
<evidence type="ECO:0000256" key="3">
    <source>
        <dbReference type="ARBA" id="ARBA00022692"/>
    </source>
</evidence>
<comment type="subcellular location">
    <subcellularLocation>
        <location evidence="1">Cell membrane</location>
        <topology evidence="1">Multi-pass membrane protein</topology>
    </subcellularLocation>
</comment>
<feature type="transmembrane region" description="Helical" evidence="7">
    <location>
        <begin position="42"/>
        <end position="60"/>
    </location>
</feature>
<name>A0AAI9N5H8_9BURK</name>
<dbReference type="InterPro" id="IPR043428">
    <property type="entry name" value="LivM-like"/>
</dbReference>
<comment type="caution">
    <text evidence="8">The sequence shown here is derived from an EMBL/GenBank/DDBJ whole genome shotgun (WGS) entry which is preliminary data.</text>
</comment>
<evidence type="ECO:0000313" key="8">
    <source>
        <dbReference type="EMBL" id="EOA06606.1"/>
    </source>
</evidence>
<evidence type="ECO:0000256" key="7">
    <source>
        <dbReference type="SAM" id="Phobius"/>
    </source>
</evidence>
<feature type="transmembrane region" description="Helical" evidence="7">
    <location>
        <begin position="243"/>
        <end position="262"/>
    </location>
</feature>
<dbReference type="RefSeq" id="WP_006461655.1">
    <property type="nucleotide sequence ID" value="NZ_AEEC02000002.1"/>
</dbReference>
<organism evidence="8 9">
    <name type="scientific">Herbaspirillum frisingense GSF30</name>
    <dbReference type="NCBI Taxonomy" id="864073"/>
    <lineage>
        <taxon>Bacteria</taxon>
        <taxon>Pseudomonadati</taxon>
        <taxon>Pseudomonadota</taxon>
        <taxon>Betaproteobacteria</taxon>
        <taxon>Burkholderiales</taxon>
        <taxon>Oxalobacteraceae</taxon>
        <taxon>Herbaspirillum</taxon>
    </lineage>
</organism>
<feature type="transmembrane region" description="Helical" evidence="7">
    <location>
        <begin position="195"/>
        <end position="214"/>
    </location>
</feature>
<keyword evidence="4 7" id="KW-1133">Transmembrane helix</keyword>
<evidence type="ECO:0000256" key="6">
    <source>
        <dbReference type="SAM" id="MobiDB-lite"/>
    </source>
</evidence>
<keyword evidence="3 7" id="KW-0812">Transmembrane</keyword>
<dbReference type="GO" id="GO:0015658">
    <property type="term" value="F:branched-chain amino acid transmembrane transporter activity"/>
    <property type="evidence" value="ECO:0007669"/>
    <property type="project" value="InterPro"/>
</dbReference>
<dbReference type="Pfam" id="PF02653">
    <property type="entry name" value="BPD_transp_2"/>
    <property type="match status" value="1"/>
</dbReference>
<keyword evidence="2" id="KW-1003">Cell membrane</keyword>
<keyword evidence="5 7" id="KW-0472">Membrane</keyword>
<feature type="transmembrane region" description="Helical" evidence="7">
    <location>
        <begin position="318"/>
        <end position="344"/>
    </location>
</feature>
<evidence type="ECO:0000256" key="4">
    <source>
        <dbReference type="ARBA" id="ARBA00022989"/>
    </source>
</evidence>
<gene>
    <name evidence="8" type="ORF">HFRIS_002564</name>
</gene>
<feature type="transmembrane region" description="Helical" evidence="7">
    <location>
        <begin position="120"/>
        <end position="139"/>
    </location>
</feature>
<feature type="transmembrane region" description="Helical" evidence="7">
    <location>
        <begin position="282"/>
        <end position="306"/>
    </location>
</feature>
<evidence type="ECO:0000313" key="9">
    <source>
        <dbReference type="Proteomes" id="UP000006772"/>
    </source>
</evidence>
<protein>
    <submittedName>
        <fullName evidence="8">Branched-chain amino acid ABC transporter permease</fullName>
    </submittedName>
</protein>
<proteinExistence type="predicted"/>